<name>A0A8J3JKX0_9ACTN</name>
<dbReference type="PANTHER" id="PTHR36124">
    <property type="match status" value="1"/>
</dbReference>
<dbReference type="EMBL" id="BONF01000010">
    <property type="protein sequence ID" value="GIF80790.1"/>
    <property type="molecule type" value="Genomic_DNA"/>
</dbReference>
<dbReference type="GO" id="GO:0016491">
    <property type="term" value="F:oxidoreductase activity"/>
    <property type="evidence" value="ECO:0007669"/>
    <property type="project" value="InterPro"/>
</dbReference>
<dbReference type="InterPro" id="IPR046366">
    <property type="entry name" value="MPAB"/>
</dbReference>
<evidence type="ECO:0000313" key="3">
    <source>
        <dbReference type="EMBL" id="GIF80790.1"/>
    </source>
</evidence>
<feature type="domain" description="ER-bound oxygenase mpaB/mpaB'/Rubber oxygenase catalytic" evidence="2">
    <location>
        <begin position="34"/>
        <end position="233"/>
    </location>
</feature>
<dbReference type="Proteomes" id="UP000601223">
    <property type="component" value="Unassembled WGS sequence"/>
</dbReference>
<reference evidence="3 4" key="1">
    <citation type="submission" date="2021-01" db="EMBL/GenBank/DDBJ databases">
        <title>Whole genome shotgun sequence of Catellatospora bangladeshensis NBRC 107357.</title>
        <authorList>
            <person name="Komaki H."/>
            <person name="Tamura T."/>
        </authorList>
    </citation>
    <scope>NUCLEOTIDE SEQUENCE [LARGE SCALE GENOMIC DNA]</scope>
    <source>
        <strain evidence="3 4">NBRC 107357</strain>
    </source>
</reference>
<dbReference type="Pfam" id="PF09995">
    <property type="entry name" value="MPAB_Lcp_cat"/>
    <property type="match status" value="1"/>
</dbReference>
<keyword evidence="4" id="KW-1185">Reference proteome</keyword>
<gene>
    <name evidence="3" type="ORF">Cba03nite_21390</name>
</gene>
<organism evidence="3 4">
    <name type="scientific">Catellatospora bangladeshensis</name>
    <dbReference type="NCBI Taxonomy" id="310355"/>
    <lineage>
        <taxon>Bacteria</taxon>
        <taxon>Bacillati</taxon>
        <taxon>Actinomycetota</taxon>
        <taxon>Actinomycetes</taxon>
        <taxon>Micromonosporales</taxon>
        <taxon>Micromonosporaceae</taxon>
        <taxon>Catellatospora</taxon>
    </lineage>
</organism>
<dbReference type="PANTHER" id="PTHR36124:SF1">
    <property type="entry name" value="ER-BOUND OXYGENASE MPAB_MPAB'_RUBBER OXYGENASE CATALYTIC DOMAIN-CONTAINING PROTEIN"/>
    <property type="match status" value="1"/>
</dbReference>
<evidence type="ECO:0000259" key="2">
    <source>
        <dbReference type="Pfam" id="PF09995"/>
    </source>
</evidence>
<protein>
    <recommendedName>
        <fullName evidence="2">ER-bound oxygenase mpaB/mpaB'/Rubber oxygenase catalytic domain-containing protein</fullName>
    </recommendedName>
</protein>
<dbReference type="InterPro" id="IPR018713">
    <property type="entry name" value="MPAB/Lcp_cat_dom"/>
</dbReference>
<proteinExistence type="predicted"/>
<dbReference type="RefSeq" id="WP_203744704.1">
    <property type="nucleotide sequence ID" value="NZ_BONF01000010.1"/>
</dbReference>
<accession>A0A8J3JKX0</accession>
<sequence length="277" mass="31651">MSSQEAGPLAQHHAVYRRVALRELGPDMRIGLNLAFYRTFAIPRIARLLADTGEMTERTGKRADDTGLMLYELIHHGPAHPRGRHVIAALNRIHRVYDITPDEYRYVLGTLIFIPVRWVDRHGPRRLRPEERDAAFHFWSEVGRLMNIRDLPPTWAEFEAWFDGFERAELGHDPAATALIGATRHLLAAKFPRPLRRFAGAFGDALLDEDLRRALGVPRPGLAVRVTVAAMLRMSAVTRRFRRPKDFFVPGQPSRHYPGGYELEQLGPDPLRPVPRR</sequence>
<dbReference type="AlphaFoldDB" id="A0A8J3JKX0"/>
<evidence type="ECO:0000256" key="1">
    <source>
        <dbReference type="SAM" id="MobiDB-lite"/>
    </source>
</evidence>
<evidence type="ECO:0000313" key="4">
    <source>
        <dbReference type="Proteomes" id="UP000601223"/>
    </source>
</evidence>
<comment type="caution">
    <text evidence="3">The sequence shown here is derived from an EMBL/GenBank/DDBJ whole genome shotgun (WGS) entry which is preliminary data.</text>
</comment>
<feature type="region of interest" description="Disordered" evidence="1">
    <location>
        <begin position="258"/>
        <end position="277"/>
    </location>
</feature>